<name>A0ABW6BRE5_9BACT</name>
<keyword evidence="3" id="KW-1185">Reference proteome</keyword>
<feature type="compositionally biased region" description="Basic and acidic residues" evidence="1">
    <location>
        <begin position="208"/>
        <end position="227"/>
    </location>
</feature>
<reference evidence="3" key="1">
    <citation type="journal article" date="2019" name="Int. J. Syst. Evol. Microbiol.">
        <title>The Global Catalogue of Microorganisms (GCM) 10K type strain sequencing project: providing services to taxonomists for standard genome sequencing and annotation.</title>
        <authorList>
            <consortium name="The Broad Institute Genomics Platform"/>
            <consortium name="The Broad Institute Genome Sequencing Center for Infectious Disease"/>
            <person name="Wu L."/>
            <person name="Ma J."/>
        </authorList>
    </citation>
    <scope>NUCLEOTIDE SEQUENCE [LARGE SCALE GENOMIC DNA]</scope>
    <source>
        <strain evidence="3">KCTC 23984</strain>
    </source>
</reference>
<proteinExistence type="predicted"/>
<evidence type="ECO:0000256" key="1">
    <source>
        <dbReference type="SAM" id="MobiDB-lite"/>
    </source>
</evidence>
<evidence type="ECO:0000313" key="2">
    <source>
        <dbReference type="EMBL" id="MFD3000106.1"/>
    </source>
</evidence>
<sequence length="257" mass="29904">MNINDRFEFGKYKGLRLIDVYQGTLNIDRCLLREYVNHLLNTKARHHYERAINCLKLEFTDEFIVTESEIKAYIYIESEATRGTDDPELICVPISYNLEDDLQSYLTIGNIRLGTEIGGFHSLIEFNKTKGNEHIIGGDPQYISWCIHNVGSFCIPAEELALLEESKVAAFKGFTVIRKGEGIFEYAPCINREAYQFQEKVKEINREKLNKLSSEPDDREEGYRESGPEAYGYDSWEEMAYREAFEEDDDAWDHYNQ</sequence>
<dbReference type="EMBL" id="JBHUOX010000004">
    <property type="protein sequence ID" value="MFD3000106.1"/>
    <property type="molecule type" value="Genomic_DNA"/>
</dbReference>
<comment type="caution">
    <text evidence="2">The sequence shown here is derived from an EMBL/GenBank/DDBJ whole genome shotgun (WGS) entry which is preliminary data.</text>
</comment>
<evidence type="ECO:0000313" key="3">
    <source>
        <dbReference type="Proteomes" id="UP001597641"/>
    </source>
</evidence>
<organism evidence="2 3">
    <name type="scientific">Pontibacter toksunensis</name>
    <dbReference type="NCBI Taxonomy" id="1332631"/>
    <lineage>
        <taxon>Bacteria</taxon>
        <taxon>Pseudomonadati</taxon>
        <taxon>Bacteroidota</taxon>
        <taxon>Cytophagia</taxon>
        <taxon>Cytophagales</taxon>
        <taxon>Hymenobacteraceae</taxon>
        <taxon>Pontibacter</taxon>
    </lineage>
</organism>
<dbReference type="Proteomes" id="UP001597641">
    <property type="component" value="Unassembled WGS sequence"/>
</dbReference>
<feature type="region of interest" description="Disordered" evidence="1">
    <location>
        <begin position="208"/>
        <end position="230"/>
    </location>
</feature>
<accession>A0ABW6BRE5</accession>
<dbReference type="RefSeq" id="WP_377482754.1">
    <property type="nucleotide sequence ID" value="NZ_JBHUOX010000004.1"/>
</dbReference>
<gene>
    <name evidence="2" type="ORF">ACFS7Z_07025</name>
</gene>
<protein>
    <submittedName>
        <fullName evidence="2">Uncharacterized protein</fullName>
    </submittedName>
</protein>